<keyword evidence="1" id="KW-0732">Signal</keyword>
<sequence>MKGLLVVALAMIAGCSSTVQVWSKTEPDYIEVLPTYAGEDVEAVLKAQNISSVCVQPPQEVEKACFVRESDISRISRKVMATPAALVNDSENVIKVTGAVLLLYVLPSSFYE</sequence>
<gene>
    <name evidence="2" type="ORF">APB76_22275</name>
</gene>
<dbReference type="AlphaFoldDB" id="A0A177XTZ2"/>
<proteinExistence type="predicted"/>
<evidence type="ECO:0008006" key="4">
    <source>
        <dbReference type="Google" id="ProtNLM"/>
    </source>
</evidence>
<feature type="chain" id="PRO_5008079097" description="Lipoprotein" evidence="1">
    <location>
        <begin position="22"/>
        <end position="112"/>
    </location>
</feature>
<dbReference type="EMBL" id="LLEI02000091">
    <property type="protein sequence ID" value="OAJ92087.1"/>
    <property type="molecule type" value="Genomic_DNA"/>
</dbReference>
<evidence type="ECO:0000313" key="3">
    <source>
        <dbReference type="Proteomes" id="UP000078406"/>
    </source>
</evidence>
<evidence type="ECO:0000256" key="1">
    <source>
        <dbReference type="SAM" id="SignalP"/>
    </source>
</evidence>
<accession>A0A177XTZ2</accession>
<reference evidence="2 3" key="1">
    <citation type="journal article" date="2016" name="Syst. Appl. Microbiol.">
        <title>Vibrio bivalvicida sp. nov., a novel larval pathogen for bivalve molluscs reared in a hatchery.</title>
        <authorList>
            <person name="Dubert J."/>
            <person name="Romalde J.L."/>
            <person name="Prado S."/>
            <person name="Barja J.L."/>
        </authorList>
    </citation>
    <scope>NUCLEOTIDE SEQUENCE [LARGE SCALE GENOMIC DNA]</scope>
    <source>
        <strain evidence="2 3">605</strain>
    </source>
</reference>
<evidence type="ECO:0000313" key="2">
    <source>
        <dbReference type="EMBL" id="OAJ92087.1"/>
    </source>
</evidence>
<protein>
    <recommendedName>
        <fullName evidence="4">Lipoprotein</fullName>
    </recommendedName>
</protein>
<name>A0A177XTZ2_9VIBR</name>
<organism evidence="2 3">
    <name type="scientific">Vibrio bivalvicida</name>
    <dbReference type="NCBI Taxonomy" id="1276888"/>
    <lineage>
        <taxon>Bacteria</taxon>
        <taxon>Pseudomonadati</taxon>
        <taxon>Pseudomonadota</taxon>
        <taxon>Gammaproteobacteria</taxon>
        <taxon>Vibrionales</taxon>
        <taxon>Vibrionaceae</taxon>
        <taxon>Vibrio</taxon>
        <taxon>Vibrio oreintalis group</taxon>
    </lineage>
</organism>
<dbReference type="Proteomes" id="UP000078406">
    <property type="component" value="Unassembled WGS sequence"/>
</dbReference>
<comment type="caution">
    <text evidence="2">The sequence shown here is derived from an EMBL/GenBank/DDBJ whole genome shotgun (WGS) entry which is preliminary data.</text>
</comment>
<dbReference type="PROSITE" id="PS51257">
    <property type="entry name" value="PROKAR_LIPOPROTEIN"/>
    <property type="match status" value="1"/>
</dbReference>
<feature type="signal peptide" evidence="1">
    <location>
        <begin position="1"/>
        <end position="21"/>
    </location>
</feature>